<name>A0A434A2N7_9FLAO</name>
<dbReference type="SUPFAM" id="SSF54060">
    <property type="entry name" value="His-Me finger endonucleases"/>
    <property type="match status" value="1"/>
</dbReference>
<dbReference type="EMBL" id="QWDM01000015">
    <property type="protein sequence ID" value="RUT68663.1"/>
    <property type="molecule type" value="Genomic_DNA"/>
</dbReference>
<reference evidence="3" key="1">
    <citation type="journal article" date="2019" name="Syst. Appl. Microbiol.">
        <title>Flavobacterium circumlabens sp. nov. and Flavobacterium cupreum sp. nov., two psychrotrophic species isolated from Antarctic environmental samples.</title>
        <authorList>
            <person name="Kralova S."/>
            <person name="Busse H.-J."/>
            <person name="Svec P."/>
            <person name="Maslanova I."/>
            <person name="Stankova E."/>
            <person name="Bartak M."/>
            <person name="Sedlacek I."/>
        </authorList>
    </citation>
    <scope>NUCLEOTIDE SEQUENCE [LARGE SCALE GENOMIC DNA]</scope>
    <source>
        <strain evidence="3">CCM 8825</strain>
    </source>
</reference>
<keyword evidence="2" id="KW-0255">Endonuclease</keyword>
<dbReference type="Gene3D" id="3.90.75.20">
    <property type="match status" value="1"/>
</dbReference>
<evidence type="ECO:0000313" key="2">
    <source>
        <dbReference type="EMBL" id="RUT68663.1"/>
    </source>
</evidence>
<dbReference type="Pfam" id="PF13392">
    <property type="entry name" value="HNH_3"/>
    <property type="match status" value="1"/>
</dbReference>
<dbReference type="Proteomes" id="UP000288102">
    <property type="component" value="Unassembled WGS sequence"/>
</dbReference>
<dbReference type="OrthoDB" id="6638408at2"/>
<proteinExistence type="predicted"/>
<keyword evidence="2" id="KW-0378">Hydrolase</keyword>
<evidence type="ECO:0000313" key="3">
    <source>
        <dbReference type="Proteomes" id="UP000288102"/>
    </source>
</evidence>
<protein>
    <submittedName>
        <fullName evidence="2">HNH endonuclease</fullName>
    </submittedName>
</protein>
<dbReference type="InterPro" id="IPR003615">
    <property type="entry name" value="HNH_nuc"/>
</dbReference>
<dbReference type="RefSeq" id="WP_127340104.1">
    <property type="nucleotide sequence ID" value="NZ_QWDM01000015.1"/>
</dbReference>
<dbReference type="GO" id="GO:0004519">
    <property type="term" value="F:endonuclease activity"/>
    <property type="evidence" value="ECO:0007669"/>
    <property type="project" value="UniProtKB-KW"/>
</dbReference>
<evidence type="ECO:0000259" key="1">
    <source>
        <dbReference type="Pfam" id="PF13392"/>
    </source>
</evidence>
<keyword evidence="2" id="KW-0540">Nuclease</keyword>
<organism evidence="2 3">
    <name type="scientific">Flavobacterium cupreum</name>
    <dbReference type="NCBI Taxonomy" id="2133766"/>
    <lineage>
        <taxon>Bacteria</taxon>
        <taxon>Pseudomonadati</taxon>
        <taxon>Bacteroidota</taxon>
        <taxon>Flavobacteriia</taxon>
        <taxon>Flavobacteriales</taxon>
        <taxon>Flavobacteriaceae</taxon>
        <taxon>Flavobacterium</taxon>
    </lineage>
</organism>
<keyword evidence="3" id="KW-1185">Reference proteome</keyword>
<gene>
    <name evidence="2" type="ORF">D0817_20090</name>
</gene>
<feature type="domain" description="HNH nuclease" evidence="1">
    <location>
        <begin position="143"/>
        <end position="186"/>
    </location>
</feature>
<sequence>MAKFRRTPEGLTTLTPEQDIYINENYLIVPIKTIARNIGKTSDLAVRTRMTQLGLIVPPELSAARKKEGMFRKGSVPVNKGKKQFEYMSPEQIERTKATRFKKGSSPHNTCEKDGVIRIRTDHKDRNGRQYKWIRISLGKWKQLHVYNWELKNGNVPEGSLVTFKDGDSLNTEIENLELITMEQNMLRNSIQNYPEDMKEIMLLKGQIKRQINKHKKDSK</sequence>
<dbReference type="InterPro" id="IPR044925">
    <property type="entry name" value="His-Me_finger_sf"/>
</dbReference>
<comment type="caution">
    <text evidence="2">The sequence shown here is derived from an EMBL/GenBank/DDBJ whole genome shotgun (WGS) entry which is preliminary data.</text>
</comment>
<accession>A0A434A2N7</accession>
<dbReference type="AlphaFoldDB" id="A0A434A2N7"/>